<evidence type="ECO:0000256" key="1">
    <source>
        <dbReference type="ARBA" id="ARBA00023015"/>
    </source>
</evidence>
<comment type="caution">
    <text evidence="6">The sequence shown here is derived from an EMBL/GenBank/DDBJ whole genome shotgun (WGS) entry which is preliminary data.</text>
</comment>
<evidence type="ECO:0000256" key="3">
    <source>
        <dbReference type="ARBA" id="ARBA00023163"/>
    </source>
</evidence>
<dbReference type="InterPro" id="IPR001647">
    <property type="entry name" value="HTH_TetR"/>
</dbReference>
<keyword evidence="2 4" id="KW-0238">DNA-binding</keyword>
<dbReference type="SUPFAM" id="SSF46689">
    <property type="entry name" value="Homeodomain-like"/>
    <property type="match status" value="1"/>
</dbReference>
<evidence type="ECO:0000313" key="7">
    <source>
        <dbReference type="Proteomes" id="UP000294856"/>
    </source>
</evidence>
<dbReference type="PROSITE" id="PS50977">
    <property type="entry name" value="HTH_TETR_2"/>
    <property type="match status" value="1"/>
</dbReference>
<accession>A0A4R1FZL3</accession>
<evidence type="ECO:0000256" key="4">
    <source>
        <dbReference type="PROSITE-ProRule" id="PRU00335"/>
    </source>
</evidence>
<keyword evidence="1" id="KW-0805">Transcription regulation</keyword>
<dbReference type="InterPro" id="IPR009057">
    <property type="entry name" value="Homeodomain-like_sf"/>
</dbReference>
<evidence type="ECO:0000313" key="6">
    <source>
        <dbReference type="EMBL" id="TCK01227.1"/>
    </source>
</evidence>
<name>A0A4R1FZL3_9NOCA</name>
<dbReference type="PRINTS" id="PR00455">
    <property type="entry name" value="HTHTETR"/>
</dbReference>
<keyword evidence="3" id="KW-0804">Transcription</keyword>
<sequence>MTVNKVGRPSKAKERIAQILRAARSVVAEEGFAATTLSRVATAAGVQRTLVLHYFGSRDGLMQAFITDAVAAYGDAMLRLGADEPIEERVALMFGPGAYESRDDLVVWCELVALSARESVVRQRLRELWSDRWLPGLEHRLEVAYPTAPPERVAATAYALACLFEAHWAFHLQGIDSPERADQARQAARTLLAALPIDP</sequence>
<dbReference type="STRING" id="1210063.GCA_001612665_04311"/>
<dbReference type="OrthoDB" id="9816296at2"/>
<dbReference type="InterPro" id="IPR050109">
    <property type="entry name" value="HTH-type_TetR-like_transc_reg"/>
</dbReference>
<keyword evidence="7" id="KW-1185">Reference proteome</keyword>
<feature type="domain" description="HTH tetR-type" evidence="5">
    <location>
        <begin position="13"/>
        <end position="73"/>
    </location>
</feature>
<dbReference type="GO" id="GO:0000976">
    <property type="term" value="F:transcription cis-regulatory region binding"/>
    <property type="evidence" value="ECO:0007669"/>
    <property type="project" value="TreeGrafter"/>
</dbReference>
<proteinExistence type="predicted"/>
<evidence type="ECO:0000259" key="5">
    <source>
        <dbReference type="PROSITE" id="PS50977"/>
    </source>
</evidence>
<gene>
    <name evidence="6" type="ORF">DFR71_2251</name>
</gene>
<dbReference type="Proteomes" id="UP000294856">
    <property type="component" value="Unassembled WGS sequence"/>
</dbReference>
<protein>
    <submittedName>
        <fullName evidence="6">TetR family transcriptional regulator</fullName>
    </submittedName>
</protein>
<dbReference type="Gene3D" id="1.10.357.10">
    <property type="entry name" value="Tetracycline Repressor, domain 2"/>
    <property type="match status" value="1"/>
</dbReference>
<feature type="DNA-binding region" description="H-T-H motif" evidence="4">
    <location>
        <begin position="36"/>
        <end position="55"/>
    </location>
</feature>
<dbReference type="RefSeq" id="WP_067454109.1">
    <property type="nucleotide sequence ID" value="NZ_SMFR01000001.1"/>
</dbReference>
<dbReference type="PANTHER" id="PTHR30055">
    <property type="entry name" value="HTH-TYPE TRANSCRIPTIONAL REGULATOR RUTR"/>
    <property type="match status" value="1"/>
</dbReference>
<evidence type="ECO:0000256" key="2">
    <source>
        <dbReference type="ARBA" id="ARBA00023125"/>
    </source>
</evidence>
<dbReference type="EMBL" id="SMFR01000001">
    <property type="protein sequence ID" value="TCK01227.1"/>
    <property type="molecule type" value="Genomic_DNA"/>
</dbReference>
<reference evidence="6 7" key="1">
    <citation type="submission" date="2019-03" db="EMBL/GenBank/DDBJ databases">
        <title>Genomic Encyclopedia of Type Strains, Phase IV (KMG-IV): sequencing the most valuable type-strain genomes for metagenomic binning, comparative biology and taxonomic classification.</title>
        <authorList>
            <person name="Goeker M."/>
        </authorList>
    </citation>
    <scope>NUCLEOTIDE SEQUENCE [LARGE SCALE GENOMIC DNA]</scope>
    <source>
        <strain evidence="6 7">DSM 44684</strain>
    </source>
</reference>
<dbReference type="Pfam" id="PF00440">
    <property type="entry name" value="TetR_N"/>
    <property type="match status" value="1"/>
</dbReference>
<dbReference type="AlphaFoldDB" id="A0A4R1FZL3"/>
<organism evidence="6 7">
    <name type="scientific">Nocardia alba</name>
    <dbReference type="NCBI Taxonomy" id="225051"/>
    <lineage>
        <taxon>Bacteria</taxon>
        <taxon>Bacillati</taxon>
        <taxon>Actinomycetota</taxon>
        <taxon>Actinomycetes</taxon>
        <taxon>Mycobacteriales</taxon>
        <taxon>Nocardiaceae</taxon>
        <taxon>Nocardia</taxon>
    </lineage>
</organism>
<dbReference type="PANTHER" id="PTHR30055:SF234">
    <property type="entry name" value="HTH-TYPE TRANSCRIPTIONAL REGULATOR BETI"/>
    <property type="match status" value="1"/>
</dbReference>
<dbReference type="GO" id="GO:0003700">
    <property type="term" value="F:DNA-binding transcription factor activity"/>
    <property type="evidence" value="ECO:0007669"/>
    <property type="project" value="TreeGrafter"/>
</dbReference>